<dbReference type="GO" id="GO:0008270">
    <property type="term" value="F:zinc ion binding"/>
    <property type="evidence" value="ECO:0007669"/>
    <property type="project" value="UniProtKB-KW"/>
</dbReference>
<gene>
    <name evidence="5" type="ORF">EPUL_006621</name>
</gene>
<sequence>MAGNVPEEVVDVLGELAKVTDATQFLSGVQRNPELVFEAVKTLADQSIGDGTAASQLESSYKKLIEKEKELLTASNNLEAARKDIEALKKSSENNVFEKLTNVLENLQFQSLRSAKVKEGSIFNGDKTFFPTWKEGILLKLRSNADHYPTEQSKMAFVYSMLNTDCQAHLHGSIKNGILNFDSLESMMIELTVLFDDPNRIRDAIARLHSNFQKNKSFSSWIAEIRRDAAIAGYENSRELRNIVFLNINLELQQALIFERDIYSLEFNDAIARLQDIDNRIQTFSRNMARLRSQSNNNIMPKNMQLPSRPLTTTQGGDAMDLSAASVGPRTPLSDDEKNRRRQLGLCFYCGKKGHRVERCFLKLSNFNKSDNSEEALGKMEVRVQEN</sequence>
<proteinExistence type="predicted"/>
<evidence type="ECO:0000313" key="6">
    <source>
        <dbReference type="Proteomes" id="UP000237438"/>
    </source>
</evidence>
<keyword evidence="1" id="KW-0479">Metal-binding</keyword>
<dbReference type="PROSITE" id="PS50158">
    <property type="entry name" value="ZF_CCHC"/>
    <property type="match status" value="1"/>
</dbReference>
<organism evidence="5 6">
    <name type="scientific">Erysiphe pulchra</name>
    <dbReference type="NCBI Taxonomy" id="225359"/>
    <lineage>
        <taxon>Eukaryota</taxon>
        <taxon>Fungi</taxon>
        <taxon>Dikarya</taxon>
        <taxon>Ascomycota</taxon>
        <taxon>Pezizomycotina</taxon>
        <taxon>Leotiomycetes</taxon>
        <taxon>Erysiphales</taxon>
        <taxon>Erysiphaceae</taxon>
        <taxon>Erysiphe</taxon>
    </lineage>
</organism>
<evidence type="ECO:0000313" key="5">
    <source>
        <dbReference type="EMBL" id="POS82494.1"/>
    </source>
</evidence>
<evidence type="ECO:0000259" key="4">
    <source>
        <dbReference type="PROSITE" id="PS50158"/>
    </source>
</evidence>
<evidence type="ECO:0000256" key="1">
    <source>
        <dbReference type="PROSITE-ProRule" id="PRU00047"/>
    </source>
</evidence>
<dbReference type="AlphaFoldDB" id="A0A2S4PKD2"/>
<feature type="region of interest" description="Disordered" evidence="3">
    <location>
        <begin position="298"/>
        <end position="337"/>
    </location>
</feature>
<dbReference type="SUPFAM" id="SSF57756">
    <property type="entry name" value="Retrovirus zinc finger-like domains"/>
    <property type="match status" value="1"/>
</dbReference>
<dbReference type="Proteomes" id="UP000237438">
    <property type="component" value="Unassembled WGS sequence"/>
</dbReference>
<protein>
    <recommendedName>
        <fullName evidence="4">CCHC-type domain-containing protein</fullName>
    </recommendedName>
</protein>
<keyword evidence="6" id="KW-1185">Reference proteome</keyword>
<dbReference type="STRING" id="225359.A0A2S4PKD2"/>
<comment type="caution">
    <text evidence="5">The sequence shown here is derived from an EMBL/GenBank/DDBJ whole genome shotgun (WGS) entry which is preliminary data.</text>
</comment>
<keyword evidence="2" id="KW-0175">Coiled coil</keyword>
<reference evidence="5 6" key="1">
    <citation type="submission" date="2017-10" db="EMBL/GenBank/DDBJ databases">
        <title>Development of genomic resources for the powdery mildew, Erysiphe pulchra.</title>
        <authorList>
            <person name="Wadl P.A."/>
            <person name="Mack B.M."/>
            <person name="Moore G."/>
            <person name="Beltz S.B."/>
        </authorList>
    </citation>
    <scope>NUCLEOTIDE SEQUENCE [LARGE SCALE GENOMIC DNA]</scope>
    <source>
        <strain evidence="5">Cflorida</strain>
    </source>
</reference>
<dbReference type="InterPro" id="IPR001878">
    <property type="entry name" value="Znf_CCHC"/>
</dbReference>
<keyword evidence="1" id="KW-0863">Zinc-finger</keyword>
<evidence type="ECO:0000256" key="2">
    <source>
        <dbReference type="SAM" id="Coils"/>
    </source>
</evidence>
<dbReference type="GO" id="GO:0003676">
    <property type="term" value="F:nucleic acid binding"/>
    <property type="evidence" value="ECO:0007669"/>
    <property type="project" value="InterPro"/>
</dbReference>
<dbReference type="EMBL" id="PEDP01002721">
    <property type="protein sequence ID" value="POS82494.1"/>
    <property type="molecule type" value="Genomic_DNA"/>
</dbReference>
<dbReference type="OrthoDB" id="4206427at2759"/>
<feature type="coiled-coil region" evidence="2">
    <location>
        <begin position="64"/>
        <end position="95"/>
    </location>
</feature>
<keyword evidence="1" id="KW-0862">Zinc</keyword>
<name>A0A2S4PKD2_9PEZI</name>
<feature type="domain" description="CCHC-type" evidence="4">
    <location>
        <begin position="347"/>
        <end position="360"/>
    </location>
</feature>
<evidence type="ECO:0000256" key="3">
    <source>
        <dbReference type="SAM" id="MobiDB-lite"/>
    </source>
</evidence>
<accession>A0A2S4PKD2</accession>
<dbReference type="InterPro" id="IPR036875">
    <property type="entry name" value="Znf_CCHC_sf"/>
</dbReference>